<feature type="region of interest" description="Disordered" evidence="2">
    <location>
        <begin position="457"/>
        <end position="478"/>
    </location>
</feature>
<dbReference type="SUPFAM" id="SSF54001">
    <property type="entry name" value="Cysteine proteinases"/>
    <property type="match status" value="1"/>
</dbReference>
<keyword evidence="1" id="KW-0645">Protease</keyword>
<organism evidence="4 5">
    <name type="scientific">Echeneis naucrates</name>
    <name type="common">Live sharksucker</name>
    <dbReference type="NCBI Taxonomy" id="173247"/>
    <lineage>
        <taxon>Eukaryota</taxon>
        <taxon>Metazoa</taxon>
        <taxon>Chordata</taxon>
        <taxon>Craniata</taxon>
        <taxon>Vertebrata</taxon>
        <taxon>Euteleostomi</taxon>
        <taxon>Actinopterygii</taxon>
        <taxon>Neopterygii</taxon>
        <taxon>Teleostei</taxon>
        <taxon>Neoteleostei</taxon>
        <taxon>Acanthomorphata</taxon>
        <taxon>Carangaria</taxon>
        <taxon>Carangiformes</taxon>
        <taxon>Echeneidae</taxon>
        <taxon>Echeneis</taxon>
    </lineage>
</organism>
<feature type="compositionally biased region" description="Polar residues" evidence="2">
    <location>
        <begin position="286"/>
        <end position="297"/>
    </location>
</feature>
<protein>
    <recommendedName>
        <fullName evidence="1">Ubiquitin carboxyl-terminal hydrolase</fullName>
        <ecNumber evidence="1">3.4.19.12</ecNumber>
    </recommendedName>
</protein>
<dbReference type="EC" id="3.4.19.12" evidence="1"/>
<dbReference type="InterPro" id="IPR018200">
    <property type="entry name" value="USP_CS"/>
</dbReference>
<proteinExistence type="inferred from homology"/>
<dbReference type="OMA" id="CSPETCC"/>
<feature type="region of interest" description="Disordered" evidence="2">
    <location>
        <begin position="254"/>
        <end position="362"/>
    </location>
</feature>
<keyword evidence="1" id="KW-0378">Hydrolase</keyword>
<sequence>MPGLQGENVVAALGSPIKKSKLSLKFFQKKETKRALDFSEAQAEEAKAAEPEDSCDQVVPGPSPCPASPGLLLPCEKRENLVPFVGLNNLGNTCYLNSILQVLYYCPGLREGIKKLYALSKRKDKPKDEMDKSEESLPAHIELLGSFNSLITSVQQLQSNFLLNPDSFSEGELATPPRKILHTLRQLNPMYEGYLQHDAQEVLQCILGYIQEACDTISKELELELERKDDVTEVKMENAVLLDSITVSKSLIEEEGPVSGKRKSDTEVGNAKKKPKSVKSKKSGVEENNMSRNTPLTRSKRKSSSDITIDNTQNKDGEEAEGRTKKLNGEDEGGSDSEGKGEKTLKEDDGKRKKRAKLSWFKPSGKQPSIFSKFCSVGKISSMTAKSQNKPKQENRQIEEQSPNEKSSDEGHVFVLLIYSDGLDLMEHLFQGRLVLRTRCLECESFTERREDFQDISVPVLDDQPSSPGDLSEVSPDPKPEMKTLKWAIGQFASVERIVGEDKYFCETCHHYTEAERSLLFDKTPEVITIHLKRFSANSLELDPYAGLSKVNTPLQTPLNLSLEEWCTRPSSTKGQHYQLFAVVMHSGVTISSGHYTAYVRVSDLKDVTFWLQDRKETDKEEEGGNGSKGGAEVKDDVLDYDDGEVSFSLSTRGQRGSNLASSKTGGKKLSESGMGLLGGQRSLSSYELGNSSSKHSEKGATEGSKRRKTINSLSQSTDAGLKKEPGAAEEASATSCGGVEAAQKQALNSLLEYEGKWLLFDDSEVRLFEEDDFLRACSPETCSSSTPYLLFYRRMPEHGC</sequence>
<dbReference type="PANTHER" id="PTHR24006:SF905">
    <property type="entry name" value="UBIQUITIN CARBOXYL-TERMINAL HYDROLASE 1"/>
    <property type="match status" value="1"/>
</dbReference>
<keyword evidence="1" id="KW-0833">Ubl conjugation pathway</keyword>
<dbReference type="PANTHER" id="PTHR24006">
    <property type="entry name" value="UBIQUITIN CARBOXYL-TERMINAL HYDROLASE"/>
    <property type="match status" value="1"/>
</dbReference>
<feature type="region of interest" description="Disordered" evidence="2">
    <location>
        <begin position="383"/>
        <end position="407"/>
    </location>
</feature>
<dbReference type="InParanoid" id="A0A665U971"/>
<dbReference type="PROSITE" id="PS50235">
    <property type="entry name" value="USP_3"/>
    <property type="match status" value="1"/>
</dbReference>
<feature type="compositionally biased region" description="Basic and acidic residues" evidence="2">
    <location>
        <begin position="695"/>
        <end position="705"/>
    </location>
</feature>
<name>A0A665U971_ECHNA</name>
<dbReference type="AlphaFoldDB" id="A0A665U971"/>
<keyword evidence="5" id="KW-1185">Reference proteome</keyword>
<evidence type="ECO:0000313" key="5">
    <source>
        <dbReference type="Proteomes" id="UP000472264"/>
    </source>
</evidence>
<dbReference type="GO" id="GO:0016579">
    <property type="term" value="P:protein deubiquitination"/>
    <property type="evidence" value="ECO:0007669"/>
    <property type="project" value="InterPro"/>
</dbReference>
<feature type="compositionally biased region" description="Basic residues" evidence="2">
    <location>
        <begin position="271"/>
        <end position="282"/>
    </location>
</feature>
<feature type="compositionally biased region" description="Basic and acidic residues" evidence="2">
    <location>
        <begin position="337"/>
        <end position="351"/>
    </location>
</feature>
<dbReference type="InterPro" id="IPR001394">
    <property type="entry name" value="Peptidase_C19_UCH"/>
</dbReference>
<dbReference type="PROSITE" id="PS00973">
    <property type="entry name" value="USP_2"/>
    <property type="match status" value="1"/>
</dbReference>
<dbReference type="GO" id="GO:0006508">
    <property type="term" value="P:proteolysis"/>
    <property type="evidence" value="ECO:0007669"/>
    <property type="project" value="UniProtKB-KW"/>
</dbReference>
<dbReference type="InterPro" id="IPR050164">
    <property type="entry name" value="Peptidase_C19"/>
</dbReference>
<dbReference type="Proteomes" id="UP000472264">
    <property type="component" value="Chromosome 4"/>
</dbReference>
<reference evidence="4" key="2">
    <citation type="submission" date="2025-08" db="UniProtKB">
        <authorList>
            <consortium name="Ensembl"/>
        </authorList>
    </citation>
    <scope>IDENTIFICATION</scope>
</reference>
<comment type="catalytic activity">
    <reaction evidence="1">
        <text>Thiol-dependent hydrolysis of ester, thioester, amide, peptide and isopeptide bonds formed by the C-terminal Gly of ubiquitin (a 76-residue protein attached to proteins as an intracellular targeting signal).</text>
        <dbReference type="EC" id="3.4.19.12"/>
    </reaction>
</comment>
<evidence type="ECO:0000259" key="3">
    <source>
        <dbReference type="PROSITE" id="PS50235"/>
    </source>
</evidence>
<dbReference type="Pfam" id="PF00443">
    <property type="entry name" value="UCH"/>
    <property type="match status" value="2"/>
</dbReference>
<reference evidence="4" key="1">
    <citation type="submission" date="2021-04" db="EMBL/GenBank/DDBJ databases">
        <authorList>
            <consortium name="Wellcome Sanger Institute Data Sharing"/>
        </authorList>
    </citation>
    <scope>NUCLEOTIDE SEQUENCE [LARGE SCALE GENOMIC DNA]</scope>
</reference>
<evidence type="ECO:0000256" key="1">
    <source>
        <dbReference type="RuleBase" id="RU366025"/>
    </source>
</evidence>
<feature type="region of interest" description="Disordered" evidence="2">
    <location>
        <begin position="616"/>
        <end position="675"/>
    </location>
</feature>
<feature type="compositionally biased region" description="Polar residues" evidence="2">
    <location>
        <begin position="648"/>
        <end position="665"/>
    </location>
</feature>
<reference evidence="4" key="3">
    <citation type="submission" date="2025-09" db="UniProtKB">
        <authorList>
            <consortium name="Ensembl"/>
        </authorList>
    </citation>
    <scope>IDENTIFICATION</scope>
</reference>
<comment type="similarity">
    <text evidence="1">Belongs to the peptidase C19 family.</text>
</comment>
<keyword evidence="1" id="KW-0788">Thiol protease</keyword>
<evidence type="ECO:0000256" key="2">
    <source>
        <dbReference type="SAM" id="MobiDB-lite"/>
    </source>
</evidence>
<feature type="compositionally biased region" description="Basic and acidic residues" evidence="2">
    <location>
        <begin position="313"/>
        <end position="329"/>
    </location>
</feature>
<dbReference type="Ensembl" id="ENSENLT00000016788.1">
    <property type="protein sequence ID" value="ENSENLP00000016183.1"/>
    <property type="gene ID" value="ENSENLG00000007481.1"/>
</dbReference>
<dbReference type="InterPro" id="IPR028889">
    <property type="entry name" value="USP"/>
</dbReference>
<feature type="region of interest" description="Disordered" evidence="2">
    <location>
        <begin position="687"/>
        <end position="739"/>
    </location>
</feature>
<dbReference type="PROSITE" id="PS00972">
    <property type="entry name" value="USP_1"/>
    <property type="match status" value="1"/>
</dbReference>
<evidence type="ECO:0000313" key="4">
    <source>
        <dbReference type="Ensembl" id="ENSENLP00000016183.1"/>
    </source>
</evidence>
<dbReference type="GO" id="GO:0005634">
    <property type="term" value="C:nucleus"/>
    <property type="evidence" value="ECO:0007669"/>
    <property type="project" value="TreeGrafter"/>
</dbReference>
<dbReference type="GO" id="GO:0005829">
    <property type="term" value="C:cytosol"/>
    <property type="evidence" value="ECO:0007669"/>
    <property type="project" value="TreeGrafter"/>
</dbReference>
<dbReference type="InterPro" id="IPR038765">
    <property type="entry name" value="Papain-like_cys_pep_sf"/>
</dbReference>
<dbReference type="Gene3D" id="3.90.70.10">
    <property type="entry name" value="Cysteine proteinases"/>
    <property type="match status" value="2"/>
</dbReference>
<dbReference type="GO" id="GO:0004843">
    <property type="term" value="F:cysteine-type deubiquitinase activity"/>
    <property type="evidence" value="ECO:0007669"/>
    <property type="project" value="UniProtKB-UniRule"/>
</dbReference>
<accession>A0A665U971</accession>
<feature type="domain" description="USP" evidence="3">
    <location>
        <begin position="85"/>
        <end position="796"/>
    </location>
</feature>
<gene>
    <name evidence="4" type="primary">usp1</name>
</gene>
<feature type="region of interest" description="Disordered" evidence="2">
    <location>
        <begin position="42"/>
        <end position="61"/>
    </location>
</feature>